<dbReference type="Proteomes" id="UP001597468">
    <property type="component" value="Unassembled WGS sequence"/>
</dbReference>
<gene>
    <name evidence="2" type="ORF">ACFSTG_13730</name>
</gene>
<keyword evidence="1" id="KW-1133">Transmembrane helix</keyword>
<evidence type="ECO:0000256" key="1">
    <source>
        <dbReference type="SAM" id="Phobius"/>
    </source>
</evidence>
<keyword evidence="1" id="KW-0812">Transmembrane</keyword>
<feature type="transmembrane region" description="Helical" evidence="1">
    <location>
        <begin position="34"/>
        <end position="56"/>
    </location>
</feature>
<accession>A0ABW5IZS8</accession>
<keyword evidence="3" id="KW-1185">Reference proteome</keyword>
<sequence length="103" mass="12177">MRRTTVVVWDWMFILTALLIGLLIFYIFPGKYSGFNMVLFAGVPFYLFLVGFYGLVWRWIKPEGSVNYITHVLLMGLVFMILFFIHVYILLPYFCDGFNCLRP</sequence>
<organism evidence="2 3">
    <name type="scientific">Salinimicrobium flavum</name>
    <dbReference type="NCBI Taxonomy" id="1737065"/>
    <lineage>
        <taxon>Bacteria</taxon>
        <taxon>Pseudomonadati</taxon>
        <taxon>Bacteroidota</taxon>
        <taxon>Flavobacteriia</taxon>
        <taxon>Flavobacteriales</taxon>
        <taxon>Flavobacteriaceae</taxon>
        <taxon>Salinimicrobium</taxon>
    </lineage>
</organism>
<protein>
    <submittedName>
        <fullName evidence="2">Uncharacterized protein</fullName>
    </submittedName>
</protein>
<comment type="caution">
    <text evidence="2">The sequence shown here is derived from an EMBL/GenBank/DDBJ whole genome shotgun (WGS) entry which is preliminary data.</text>
</comment>
<evidence type="ECO:0000313" key="3">
    <source>
        <dbReference type="Proteomes" id="UP001597468"/>
    </source>
</evidence>
<name>A0ABW5IZS8_9FLAO</name>
<keyword evidence="1" id="KW-0472">Membrane</keyword>
<proteinExistence type="predicted"/>
<dbReference type="EMBL" id="JBHULT010000012">
    <property type="protein sequence ID" value="MFD2518963.1"/>
    <property type="molecule type" value="Genomic_DNA"/>
</dbReference>
<feature type="transmembrane region" description="Helical" evidence="1">
    <location>
        <begin position="7"/>
        <end position="28"/>
    </location>
</feature>
<feature type="transmembrane region" description="Helical" evidence="1">
    <location>
        <begin position="68"/>
        <end position="91"/>
    </location>
</feature>
<evidence type="ECO:0000313" key="2">
    <source>
        <dbReference type="EMBL" id="MFD2518963.1"/>
    </source>
</evidence>
<dbReference type="RefSeq" id="WP_380754170.1">
    <property type="nucleotide sequence ID" value="NZ_JBHULT010000012.1"/>
</dbReference>
<reference evidence="3" key="1">
    <citation type="journal article" date="2019" name="Int. J. Syst. Evol. Microbiol.">
        <title>The Global Catalogue of Microorganisms (GCM) 10K type strain sequencing project: providing services to taxonomists for standard genome sequencing and annotation.</title>
        <authorList>
            <consortium name="The Broad Institute Genomics Platform"/>
            <consortium name="The Broad Institute Genome Sequencing Center for Infectious Disease"/>
            <person name="Wu L."/>
            <person name="Ma J."/>
        </authorList>
    </citation>
    <scope>NUCLEOTIDE SEQUENCE [LARGE SCALE GENOMIC DNA]</scope>
    <source>
        <strain evidence="3">KCTC 42585</strain>
    </source>
</reference>